<accession>C7DGQ4</accession>
<name>C7DGQ4_MICA2</name>
<gene>
    <name evidence="1" type="ORF">UNLARM2_0253</name>
</gene>
<evidence type="ECO:0000313" key="2">
    <source>
        <dbReference type="Proteomes" id="UP000332487"/>
    </source>
</evidence>
<dbReference type="EMBL" id="GG697238">
    <property type="protein sequence ID" value="EET90401.1"/>
    <property type="molecule type" value="Genomic_DNA"/>
</dbReference>
<reference evidence="1 2" key="1">
    <citation type="journal article" date="2009" name="Genome Biol.">
        <title>Community-wide analysis of microbial genome sequence signatures.</title>
        <authorList>
            <person name="Dick G.J."/>
            <person name="Andersson A.F."/>
            <person name="Baker B.J."/>
            <person name="Simmons S.L."/>
            <person name="Thomas B.C."/>
            <person name="Yelton A.P."/>
            <person name="Banfield J.F."/>
        </authorList>
    </citation>
    <scope>NUCLEOTIDE SEQUENCE [LARGE SCALE GENOMIC DNA]</scope>
    <source>
        <strain evidence="1">ARMAN-2</strain>
    </source>
</reference>
<keyword evidence="2" id="KW-1185">Reference proteome</keyword>
<proteinExistence type="predicted"/>
<dbReference type="AlphaFoldDB" id="C7DGQ4"/>
<dbReference type="Proteomes" id="UP000332487">
    <property type="component" value="Unassembled WGS sequence"/>
</dbReference>
<feature type="non-terminal residue" evidence="1">
    <location>
        <position position="1"/>
    </location>
</feature>
<sequence length="79" mass="8634">AINYFIEYLGIEARGMEEKDLRKYYSAVVSHILAQRHGASSGTARFLDTLADEVAGSVAGVNLRSALCKEIAALQYLRA</sequence>
<protein>
    <submittedName>
        <fullName evidence="1">Uncharacterized protein</fullName>
    </submittedName>
</protein>
<organism evidence="1 2">
    <name type="scientific">Candidatus Micrarchaeum acidiphilum ARMAN-2</name>
    <dbReference type="NCBI Taxonomy" id="425595"/>
    <lineage>
        <taxon>Archaea</taxon>
        <taxon>Candidatus Micrarchaeota</taxon>
        <taxon>Candidatus Micrarchaeia</taxon>
        <taxon>Candidatus Micrarchaeales</taxon>
        <taxon>Candidatus Micrarchaeaceae</taxon>
        <taxon>Candidatus Micrarchaeum</taxon>
    </lineage>
</organism>
<reference evidence="1 2" key="2">
    <citation type="journal article" date="2010" name="Proc. Natl. Acad. Sci. U.S.A.">
        <title>Enigmatic, ultrasmall, uncultivated Archaea.</title>
        <authorList>
            <person name="Baker B.J."/>
            <person name="Comolli L.R."/>
            <person name="Dick G.J."/>
            <person name="Hauser L.J."/>
            <person name="Hyatt D."/>
            <person name="Dill B.D."/>
            <person name="Land M.L."/>
            <person name="Verberkmoes N.C."/>
            <person name="Hettich R.L."/>
            <person name="Banfield J.F."/>
        </authorList>
    </citation>
    <scope>NUCLEOTIDE SEQUENCE [LARGE SCALE GENOMIC DNA]</scope>
    <source>
        <strain evidence="1">ARMAN-2</strain>
    </source>
</reference>
<evidence type="ECO:0000313" key="1">
    <source>
        <dbReference type="EMBL" id="EET90401.1"/>
    </source>
</evidence>